<evidence type="ECO:0000256" key="4">
    <source>
        <dbReference type="ARBA" id="ARBA00022967"/>
    </source>
</evidence>
<feature type="domain" description="ABC transporter" evidence="6">
    <location>
        <begin position="3"/>
        <end position="239"/>
    </location>
</feature>
<sequence>MTLRAEHCGLSYAGKAILRDVSLELKPGEILAVVGPNGAGKSSLVGLLAGTSQPTLGSVTLDNQLYTDLSLAARATQLAVLPQHTSLDFPFTVDEIVEMGRIPHGGNARMHAPMRTEIAELLGLEALRERVYTTLSGGEKQRTQLARVLCQLWDGMPGSYFLFDEPTAALDIAHQLAFMSLARQLVEKGAGVLMVMHDINLAARYADRLLLLKDGEVMGMGAPAEVLTNERVKAAFGVTPEVVQLADGSRQWLFVE</sequence>
<evidence type="ECO:0000256" key="1">
    <source>
        <dbReference type="ARBA" id="ARBA00022448"/>
    </source>
</evidence>
<keyword evidence="4" id="KW-1278">Translocase</keyword>
<reference evidence="7" key="1">
    <citation type="submission" date="2020-05" db="EMBL/GenBank/DDBJ databases">
        <title>Sulfur intermediates as new biogeochemical hubs in an aquatic model microbial ecosystem.</title>
        <authorList>
            <person name="Vigneron A."/>
        </authorList>
    </citation>
    <scope>NUCLEOTIDE SEQUENCE</scope>
    <source>
        <strain evidence="7">Bin.250</strain>
    </source>
</reference>
<comment type="caution">
    <text evidence="7">The sequence shown here is derived from an EMBL/GenBank/DDBJ whole genome shotgun (WGS) entry which is preliminary data.</text>
</comment>
<dbReference type="GO" id="GO:0005524">
    <property type="term" value="F:ATP binding"/>
    <property type="evidence" value="ECO:0007669"/>
    <property type="project" value="UniProtKB-KW"/>
</dbReference>
<dbReference type="Gene3D" id="3.40.50.300">
    <property type="entry name" value="P-loop containing nucleotide triphosphate hydrolases"/>
    <property type="match status" value="1"/>
</dbReference>
<dbReference type="Proteomes" id="UP000754644">
    <property type="component" value="Unassembled WGS sequence"/>
</dbReference>
<gene>
    <name evidence="7" type="ORF">HQ497_11190</name>
</gene>
<dbReference type="EMBL" id="JABMOJ010000424">
    <property type="protein sequence ID" value="NQV65917.1"/>
    <property type="molecule type" value="Genomic_DNA"/>
</dbReference>
<dbReference type="NCBIfam" id="NF010068">
    <property type="entry name" value="PRK13548.1"/>
    <property type="match status" value="1"/>
</dbReference>
<name>A0A972W074_9GAMM</name>
<protein>
    <submittedName>
        <fullName evidence="7">Heme ABC transporter ATP-binding protein</fullName>
    </submittedName>
</protein>
<dbReference type="PANTHER" id="PTHR42794:SF1">
    <property type="entry name" value="HEMIN IMPORT ATP-BINDING PROTEIN HMUV"/>
    <property type="match status" value="1"/>
</dbReference>
<dbReference type="InterPro" id="IPR027417">
    <property type="entry name" value="P-loop_NTPase"/>
</dbReference>
<evidence type="ECO:0000256" key="2">
    <source>
        <dbReference type="ARBA" id="ARBA00022741"/>
    </source>
</evidence>
<dbReference type="InterPro" id="IPR003439">
    <property type="entry name" value="ABC_transporter-like_ATP-bd"/>
</dbReference>
<dbReference type="SMART" id="SM00382">
    <property type="entry name" value="AAA"/>
    <property type="match status" value="1"/>
</dbReference>
<dbReference type="PANTHER" id="PTHR42794">
    <property type="entry name" value="HEMIN IMPORT ATP-BINDING PROTEIN HMUV"/>
    <property type="match status" value="1"/>
</dbReference>
<dbReference type="InterPro" id="IPR003593">
    <property type="entry name" value="AAA+_ATPase"/>
</dbReference>
<proteinExistence type="predicted"/>
<organism evidence="7 8">
    <name type="scientific">SAR86 cluster bacterium</name>
    <dbReference type="NCBI Taxonomy" id="2030880"/>
    <lineage>
        <taxon>Bacteria</taxon>
        <taxon>Pseudomonadati</taxon>
        <taxon>Pseudomonadota</taxon>
        <taxon>Gammaproteobacteria</taxon>
        <taxon>SAR86 cluster</taxon>
    </lineage>
</organism>
<keyword evidence="2" id="KW-0547">Nucleotide-binding</keyword>
<dbReference type="CDD" id="cd03214">
    <property type="entry name" value="ABC_Iron-Siderophores_B12_Hemin"/>
    <property type="match status" value="1"/>
</dbReference>
<comment type="function">
    <text evidence="5">Part of the ABC transporter complex HmuTUV involved in hemin import. Responsible for energy coupling to the transport system.</text>
</comment>
<dbReference type="AlphaFoldDB" id="A0A972W074"/>
<evidence type="ECO:0000313" key="8">
    <source>
        <dbReference type="Proteomes" id="UP000754644"/>
    </source>
</evidence>
<accession>A0A972W074</accession>
<evidence type="ECO:0000256" key="3">
    <source>
        <dbReference type="ARBA" id="ARBA00022840"/>
    </source>
</evidence>
<evidence type="ECO:0000313" key="7">
    <source>
        <dbReference type="EMBL" id="NQV65917.1"/>
    </source>
</evidence>
<dbReference type="GO" id="GO:0016887">
    <property type="term" value="F:ATP hydrolysis activity"/>
    <property type="evidence" value="ECO:0007669"/>
    <property type="project" value="InterPro"/>
</dbReference>
<keyword evidence="1" id="KW-0813">Transport</keyword>
<dbReference type="SUPFAM" id="SSF52540">
    <property type="entry name" value="P-loop containing nucleoside triphosphate hydrolases"/>
    <property type="match status" value="1"/>
</dbReference>
<evidence type="ECO:0000256" key="5">
    <source>
        <dbReference type="ARBA" id="ARBA00037066"/>
    </source>
</evidence>
<dbReference type="Pfam" id="PF00005">
    <property type="entry name" value="ABC_tran"/>
    <property type="match status" value="1"/>
</dbReference>
<evidence type="ECO:0000259" key="6">
    <source>
        <dbReference type="PROSITE" id="PS50893"/>
    </source>
</evidence>
<dbReference type="PROSITE" id="PS50893">
    <property type="entry name" value="ABC_TRANSPORTER_2"/>
    <property type="match status" value="1"/>
</dbReference>
<keyword evidence="3 7" id="KW-0067">ATP-binding</keyword>